<dbReference type="GO" id="GO:0016746">
    <property type="term" value="F:acyltransferase activity"/>
    <property type="evidence" value="ECO:0007669"/>
    <property type="project" value="UniProtKB-KW"/>
</dbReference>
<dbReference type="InterPro" id="IPR045746">
    <property type="entry name" value="ACT14924-like_Acyltransf_dom"/>
</dbReference>
<sequence>MSNAKFSYAAQVNTPLKRCLIRAVEVATGRVHLERLYLDNQRAPKANESFWAACIRRLQLDVQFDPAALDKAPKTGPLVVIANHPYGVLDGLTITYLVEKIRQDFMILASAVLVQAPEIQPFTLPVDLSNRPEARDLNLATRRKALAHLKNGGSLIIFPAGLISTAPDRLGRKQAIDPPWGTFTAQLIQRSQANVLPIFFSGQNSRMFQIVSHISRSLRLSLIFHEVKARIKTCLPVAIGDVICYPELASVGDNKTLIQELRRRTYALGAVDARTCESIQA</sequence>
<dbReference type="EC" id="2.3.1.-" evidence="2"/>
<dbReference type="InterPro" id="IPR002123">
    <property type="entry name" value="Plipid/glycerol_acylTrfase"/>
</dbReference>
<reference evidence="3" key="1">
    <citation type="journal article" date="2019" name="Int. J. Syst. Evol. Microbiol.">
        <title>The Global Catalogue of Microorganisms (GCM) 10K type strain sequencing project: providing services to taxonomists for standard genome sequencing and annotation.</title>
        <authorList>
            <consortium name="The Broad Institute Genomics Platform"/>
            <consortium name="The Broad Institute Genome Sequencing Center for Infectious Disease"/>
            <person name="Wu L."/>
            <person name="Ma J."/>
        </authorList>
    </citation>
    <scope>NUCLEOTIDE SEQUENCE [LARGE SCALE GENOMIC DNA]</scope>
    <source>
        <strain evidence="3">JCM 17066</strain>
    </source>
</reference>
<protein>
    <submittedName>
        <fullName evidence="2">Lysophospholipid acyltransferase family protein</fullName>
        <ecNumber evidence="2">2.3.1.-</ecNumber>
    </submittedName>
</protein>
<evidence type="ECO:0000313" key="3">
    <source>
        <dbReference type="Proteomes" id="UP001596045"/>
    </source>
</evidence>
<dbReference type="CDD" id="cd07986">
    <property type="entry name" value="LPLAT_ACT14924-like"/>
    <property type="match status" value="1"/>
</dbReference>
<dbReference type="SMART" id="SM00563">
    <property type="entry name" value="PlsC"/>
    <property type="match status" value="1"/>
</dbReference>
<dbReference type="Proteomes" id="UP001596045">
    <property type="component" value="Unassembled WGS sequence"/>
</dbReference>
<evidence type="ECO:0000313" key="2">
    <source>
        <dbReference type="EMBL" id="MFC5473919.1"/>
    </source>
</evidence>
<keyword evidence="2" id="KW-0012">Acyltransferase</keyword>
<keyword evidence="2" id="KW-0808">Transferase</keyword>
<dbReference type="Pfam" id="PF19576">
    <property type="entry name" value="Acyltransf_2"/>
    <property type="match status" value="1"/>
</dbReference>
<name>A0ABW0M7Z9_9BURK</name>
<dbReference type="RefSeq" id="WP_378996879.1">
    <property type="nucleotide sequence ID" value="NZ_JBHSMT010000013.1"/>
</dbReference>
<organism evidence="2 3">
    <name type="scientific">Paraherbaspirillum soli</name>
    <dbReference type="NCBI Taxonomy" id="631222"/>
    <lineage>
        <taxon>Bacteria</taxon>
        <taxon>Pseudomonadati</taxon>
        <taxon>Pseudomonadota</taxon>
        <taxon>Betaproteobacteria</taxon>
        <taxon>Burkholderiales</taxon>
        <taxon>Oxalobacteraceae</taxon>
        <taxon>Paraherbaspirillum</taxon>
    </lineage>
</organism>
<proteinExistence type="predicted"/>
<feature type="domain" description="Phospholipid/glycerol acyltransferase" evidence="1">
    <location>
        <begin position="78"/>
        <end position="203"/>
    </location>
</feature>
<evidence type="ECO:0000259" key="1">
    <source>
        <dbReference type="SMART" id="SM00563"/>
    </source>
</evidence>
<dbReference type="SUPFAM" id="SSF69593">
    <property type="entry name" value="Glycerol-3-phosphate (1)-acyltransferase"/>
    <property type="match status" value="1"/>
</dbReference>
<keyword evidence="3" id="KW-1185">Reference proteome</keyword>
<dbReference type="EMBL" id="JBHSMT010000013">
    <property type="protein sequence ID" value="MFC5473919.1"/>
    <property type="molecule type" value="Genomic_DNA"/>
</dbReference>
<comment type="caution">
    <text evidence="2">The sequence shown here is derived from an EMBL/GenBank/DDBJ whole genome shotgun (WGS) entry which is preliminary data.</text>
</comment>
<gene>
    <name evidence="2" type="ORF">ACFPM8_08090</name>
</gene>
<accession>A0ABW0M7Z9</accession>